<dbReference type="Pfam" id="PF03734">
    <property type="entry name" value="YkuD"/>
    <property type="match status" value="1"/>
</dbReference>
<sequence length="564" mass="64302">MIKLTGFLSFLLCFFSWGSIVTADADSQLIIINKQTNELAFYENGELVRVFKVATGRSESLTPEGTFRIVNKIKNRPYYKDKIPGGDPRNPLGDRWLGLDARGTYGTTYAIHGNNNPASIGTYASAGCVRMHDDEVRWLFERVEKFTTVIITNTTESFDTIAASHGFEPYSKLETVNVDKLSPQPENTEITVKASTSNKNPSLYKFIIFDGDSWITLQDFSTKDQLLWQPTVAGSYQIKVQVKSTSSEKSFDDEKIIPFNVFVSAKINSVSFNSESPQSTNTPINLTAITNDTSQNLMRFSIFDGDKWITVKDYSMLVDFTWTPTEPGIYKIKVETKNTLSSKNAEDEKEFTYTIFEPAHIVSLSSSKYGPQPIGTPFSLFSSTNDEAANLVRYLLHDGEKWNTLQDFSKVMELTWQPEAPGSYKIKMQTKHELSREEFDDEETMDFTIFTPATFQAMTSDKEKFIHSGDSVNIEFKNLDQLEYRISVFNGEEWGVLREYNAESKFEWRPESPGIYRLKIEVKHQLSNQEYDDKNEFLFIVYASSPIQAVLERRAKIRKIRVGA</sequence>
<feature type="active site" description="Nucleophile" evidence="6">
    <location>
        <position position="128"/>
    </location>
</feature>
<evidence type="ECO:0000259" key="8">
    <source>
        <dbReference type="PROSITE" id="PS52029"/>
    </source>
</evidence>
<reference evidence="9 10" key="1">
    <citation type="submission" date="2020-10" db="EMBL/GenBank/DDBJ databases">
        <title>Bacillus sp. HD4P25, an endophyte from a halophyte.</title>
        <authorList>
            <person name="Sun J.-Q."/>
        </authorList>
    </citation>
    <scope>NUCLEOTIDE SEQUENCE [LARGE SCALE GENOMIC DNA]</scope>
    <source>
        <strain evidence="9 10">YIM 93174</strain>
    </source>
</reference>
<evidence type="ECO:0000256" key="3">
    <source>
        <dbReference type="ARBA" id="ARBA00022960"/>
    </source>
</evidence>
<dbReference type="InterPro" id="IPR005490">
    <property type="entry name" value="LD_TPept_cat_dom"/>
</dbReference>
<feature type="active site" description="Proton donor/acceptor" evidence="6">
    <location>
        <position position="112"/>
    </location>
</feature>
<feature type="chain" id="PRO_5045362091" evidence="7">
    <location>
        <begin position="24"/>
        <end position="564"/>
    </location>
</feature>
<protein>
    <submittedName>
        <fullName evidence="9">L,D-transpeptidase family protein</fullName>
    </submittedName>
</protein>
<name>A0ABR9QF95_9BACI</name>
<dbReference type="CDD" id="cd16913">
    <property type="entry name" value="YkuD_like"/>
    <property type="match status" value="1"/>
</dbReference>
<evidence type="ECO:0000256" key="1">
    <source>
        <dbReference type="ARBA" id="ARBA00004752"/>
    </source>
</evidence>
<evidence type="ECO:0000313" key="10">
    <source>
        <dbReference type="Proteomes" id="UP001516662"/>
    </source>
</evidence>
<evidence type="ECO:0000256" key="7">
    <source>
        <dbReference type="SAM" id="SignalP"/>
    </source>
</evidence>
<dbReference type="Pfam" id="PF07495">
    <property type="entry name" value="Y_Y_Y"/>
    <property type="match status" value="4"/>
</dbReference>
<keyword evidence="3 6" id="KW-0133">Cell shape</keyword>
<gene>
    <name evidence="9" type="ORF">IMZ08_03675</name>
</gene>
<dbReference type="SUPFAM" id="SSF141523">
    <property type="entry name" value="L,D-transpeptidase catalytic domain-like"/>
    <property type="match status" value="1"/>
</dbReference>
<dbReference type="PANTHER" id="PTHR30582">
    <property type="entry name" value="L,D-TRANSPEPTIDASE"/>
    <property type="match status" value="1"/>
</dbReference>
<dbReference type="InterPro" id="IPR050979">
    <property type="entry name" value="LD-transpeptidase"/>
</dbReference>
<keyword evidence="5 6" id="KW-0961">Cell wall biogenesis/degradation</keyword>
<dbReference type="Gene3D" id="2.40.440.10">
    <property type="entry name" value="L,D-transpeptidase catalytic domain-like"/>
    <property type="match status" value="1"/>
</dbReference>
<dbReference type="InterPro" id="IPR038063">
    <property type="entry name" value="Transpep_catalytic_dom"/>
</dbReference>
<dbReference type="InterPro" id="IPR011123">
    <property type="entry name" value="Y_Y_Y"/>
</dbReference>
<dbReference type="PANTHER" id="PTHR30582:SF4">
    <property type="entry name" value="L,D-TRANSPEPTIDASE YQJB-RELATED"/>
    <property type="match status" value="1"/>
</dbReference>
<dbReference type="EMBL" id="JADCLJ010000007">
    <property type="protein sequence ID" value="MBE4907158.1"/>
    <property type="molecule type" value="Genomic_DNA"/>
</dbReference>
<dbReference type="RefSeq" id="WP_193534633.1">
    <property type="nucleotide sequence ID" value="NZ_JADCLJ010000007.1"/>
</dbReference>
<comment type="pathway">
    <text evidence="1 6">Cell wall biogenesis; peptidoglycan biosynthesis.</text>
</comment>
<keyword evidence="2" id="KW-0808">Transferase</keyword>
<keyword evidence="4 6" id="KW-0573">Peptidoglycan synthesis</keyword>
<evidence type="ECO:0000256" key="6">
    <source>
        <dbReference type="PROSITE-ProRule" id="PRU01373"/>
    </source>
</evidence>
<proteinExistence type="predicted"/>
<dbReference type="PROSITE" id="PS52029">
    <property type="entry name" value="LD_TPASE"/>
    <property type="match status" value="1"/>
</dbReference>
<comment type="caution">
    <text evidence="9">The sequence shown here is derived from an EMBL/GenBank/DDBJ whole genome shotgun (WGS) entry which is preliminary data.</text>
</comment>
<evidence type="ECO:0000256" key="5">
    <source>
        <dbReference type="ARBA" id="ARBA00023316"/>
    </source>
</evidence>
<evidence type="ECO:0000256" key="2">
    <source>
        <dbReference type="ARBA" id="ARBA00022679"/>
    </source>
</evidence>
<evidence type="ECO:0000256" key="4">
    <source>
        <dbReference type="ARBA" id="ARBA00022984"/>
    </source>
</evidence>
<evidence type="ECO:0000313" key="9">
    <source>
        <dbReference type="EMBL" id="MBE4907158.1"/>
    </source>
</evidence>
<accession>A0ABR9QF95</accession>
<organism evidence="9 10">
    <name type="scientific">Litchfieldia luteola</name>
    <dbReference type="NCBI Taxonomy" id="682179"/>
    <lineage>
        <taxon>Bacteria</taxon>
        <taxon>Bacillati</taxon>
        <taxon>Bacillota</taxon>
        <taxon>Bacilli</taxon>
        <taxon>Bacillales</taxon>
        <taxon>Bacillaceae</taxon>
        <taxon>Litchfieldia</taxon>
    </lineage>
</organism>
<feature type="signal peptide" evidence="7">
    <location>
        <begin position="1"/>
        <end position="23"/>
    </location>
</feature>
<dbReference type="Proteomes" id="UP001516662">
    <property type="component" value="Unassembled WGS sequence"/>
</dbReference>
<feature type="domain" description="L,D-TPase catalytic" evidence="8">
    <location>
        <begin position="28"/>
        <end position="152"/>
    </location>
</feature>
<keyword evidence="7" id="KW-0732">Signal</keyword>
<keyword evidence="10" id="KW-1185">Reference proteome</keyword>